<proteinExistence type="predicted"/>
<evidence type="ECO:0000313" key="2">
    <source>
        <dbReference type="Proteomes" id="UP000030043"/>
    </source>
</evidence>
<dbReference type="RefSeq" id="YP_009103772.1">
    <property type="nucleotide sequence ID" value="NC_025464.1"/>
</dbReference>
<protein>
    <submittedName>
        <fullName evidence="1">Uncharacterized protein</fullName>
    </submittedName>
</protein>
<dbReference type="KEGG" id="vg:22112704"/>
<accession>A0A096VKM2</accession>
<evidence type="ECO:0000313" key="1">
    <source>
        <dbReference type="EMBL" id="AGK86610.1"/>
    </source>
</evidence>
<dbReference type="Proteomes" id="UP000030043">
    <property type="component" value="Segment"/>
</dbReference>
<reference evidence="1 2" key="2">
    <citation type="journal article" date="2015" name="PLoS ONE">
        <title>Comparative Genomic and Phylogenomic Analyses Reveal a Conserved Core Genome Shared by Estuarine and Oceanic Cyanopodoviruses.</title>
        <authorList>
            <person name="Huang S."/>
            <person name="Zhang S."/>
            <person name="Jiao N."/>
            <person name="Chen F."/>
        </authorList>
    </citation>
    <scope>NUCLEOTIDE SEQUENCE [LARGE SCALE GENOMIC DNA]</scope>
</reference>
<dbReference type="GeneID" id="22112704"/>
<reference evidence="2" key="1">
    <citation type="submission" date="2012-12" db="EMBL/GenBank/DDBJ databases">
        <title>Genomics of marine cyanopodoviruses.</title>
        <authorList>
            <person name="Huang S."/>
            <person name="Chen F."/>
        </authorList>
    </citation>
    <scope>NUCLEOTIDE SEQUENCE [LARGE SCALE GENOMIC DNA]</scope>
</reference>
<dbReference type="EMBL" id="KC310804">
    <property type="protein sequence ID" value="AGK86610.1"/>
    <property type="molecule type" value="Genomic_DNA"/>
</dbReference>
<name>A0A096VKM2_9CAUD</name>
<organism evidence="1 2">
    <name type="scientific">Synechococcus phage S-CBP4</name>
    <dbReference type="NCBI Taxonomy" id="754059"/>
    <lineage>
        <taxon>Viruses</taxon>
        <taxon>Duplodnaviria</taxon>
        <taxon>Heunggongvirae</taxon>
        <taxon>Uroviricota</taxon>
        <taxon>Caudoviricetes</taxon>
        <taxon>Autographivirales</taxon>
        <taxon>Sechaudvirinae</taxon>
        <taxon>Poseidonvirus</taxon>
        <taxon>Poseidonvirus SCBP4</taxon>
    </lineage>
</organism>
<gene>
    <name evidence="1" type="ORF">S-CBP4_0001</name>
</gene>
<sequence length="131" mass="14307">MNIALLSIASTSVECMKCHDHTCIPPVARRCIHTLPHLAVTDPCCLSRPSGYSANGVLIRLSRFDALTIAWLERFVKEWWSACQVAQCQGCLPYSVVGCLSSLLVEVSRLSSPLTGRVEILSTSKKSMGRA</sequence>